<dbReference type="InterPro" id="IPR036259">
    <property type="entry name" value="MFS_trans_sf"/>
</dbReference>
<name>A0A0D0IX32_9BACT</name>
<dbReference type="Proteomes" id="UP000032046">
    <property type="component" value="Unassembled WGS sequence"/>
</dbReference>
<keyword evidence="6" id="KW-1185">Reference proteome</keyword>
<dbReference type="Pfam" id="PF07690">
    <property type="entry name" value="MFS_1"/>
    <property type="match status" value="1"/>
</dbReference>
<dbReference type="InterPro" id="IPR011701">
    <property type="entry name" value="MFS"/>
</dbReference>
<feature type="transmembrane region" description="Helical" evidence="4">
    <location>
        <begin position="144"/>
        <end position="165"/>
    </location>
</feature>
<dbReference type="AlphaFoldDB" id="A0A0D0IX32"/>
<reference evidence="5 6" key="1">
    <citation type="submission" date="2015-01" db="EMBL/GenBank/DDBJ databases">
        <title>Comparative genomics of non-oral Prevotella species.</title>
        <authorList>
            <person name="Accetto T."/>
            <person name="Nograsek B."/>
            <person name="Avgustin G."/>
        </authorList>
    </citation>
    <scope>NUCLEOTIDE SEQUENCE [LARGE SCALE GENOMIC DNA]</scope>
    <source>
        <strain evidence="5 6">P5-119</strain>
    </source>
</reference>
<dbReference type="GO" id="GO:0022857">
    <property type="term" value="F:transmembrane transporter activity"/>
    <property type="evidence" value="ECO:0007669"/>
    <property type="project" value="InterPro"/>
</dbReference>
<gene>
    <name evidence="5" type="ORF">ST44_00635</name>
</gene>
<dbReference type="RefSeq" id="WP_042517198.1">
    <property type="nucleotide sequence ID" value="NZ_JXQI01000063.1"/>
</dbReference>
<dbReference type="PANTHER" id="PTHR23531">
    <property type="entry name" value="QUINOLENE RESISTANCE PROTEIN NORA"/>
    <property type="match status" value="1"/>
</dbReference>
<accession>A0A0D0IX32</accession>
<evidence type="ECO:0000256" key="3">
    <source>
        <dbReference type="ARBA" id="ARBA00023136"/>
    </source>
</evidence>
<organism evidence="5 6">
    <name type="scientific">Prevotella pectinovora</name>
    <dbReference type="NCBI Taxonomy" id="1602169"/>
    <lineage>
        <taxon>Bacteria</taxon>
        <taxon>Pseudomonadati</taxon>
        <taxon>Bacteroidota</taxon>
        <taxon>Bacteroidia</taxon>
        <taxon>Bacteroidales</taxon>
        <taxon>Prevotellaceae</taxon>
        <taxon>Prevotella</taxon>
    </lineage>
</organism>
<feature type="transmembrane region" description="Helical" evidence="4">
    <location>
        <begin position="378"/>
        <end position="397"/>
    </location>
</feature>
<proteinExistence type="predicted"/>
<evidence type="ECO:0000256" key="2">
    <source>
        <dbReference type="ARBA" id="ARBA00022989"/>
    </source>
</evidence>
<protein>
    <recommendedName>
        <fullName evidence="7">MFS transporter</fullName>
    </recommendedName>
</protein>
<keyword evidence="1 4" id="KW-0812">Transmembrane</keyword>
<dbReference type="Gene3D" id="1.20.1250.20">
    <property type="entry name" value="MFS general substrate transporter like domains"/>
    <property type="match status" value="1"/>
</dbReference>
<evidence type="ECO:0008006" key="7">
    <source>
        <dbReference type="Google" id="ProtNLM"/>
    </source>
</evidence>
<dbReference type="EMBL" id="JXQK01000008">
    <property type="protein sequence ID" value="KIP64934.1"/>
    <property type="molecule type" value="Genomic_DNA"/>
</dbReference>
<dbReference type="STRING" id="1602171.ST44_00635"/>
<dbReference type="InterPro" id="IPR052714">
    <property type="entry name" value="MFS_Exporter"/>
</dbReference>
<comment type="caution">
    <text evidence="5">The sequence shown here is derived from an EMBL/GenBank/DDBJ whole genome shotgun (WGS) entry which is preliminary data.</text>
</comment>
<feature type="transmembrane region" description="Helical" evidence="4">
    <location>
        <begin position="102"/>
        <end position="124"/>
    </location>
</feature>
<evidence type="ECO:0000256" key="4">
    <source>
        <dbReference type="SAM" id="Phobius"/>
    </source>
</evidence>
<keyword evidence="3 4" id="KW-0472">Membrane</keyword>
<dbReference type="OrthoDB" id="1067151at2"/>
<evidence type="ECO:0000313" key="5">
    <source>
        <dbReference type="EMBL" id="KIP64934.1"/>
    </source>
</evidence>
<feature type="transmembrane region" description="Helical" evidence="4">
    <location>
        <begin position="43"/>
        <end position="64"/>
    </location>
</feature>
<sequence length="410" mass="44966">MHTDFWKLTTSTFFIAAAMYMLIPTMPEILSSVLELSQTQIASWTGMPGVSVFAFGLFCSYLIQRYRRNKVCILSTACMALTILATTYLMDEFLLKGIIQESPVFLLATRGLMGAFFGLSLMILSSTLTIDCCDSDHRTKANTIMAWTHLAAIPAGGSIGLLMVIESNIQNVLYTAMASCFIAIYIMSSIKFPFKAPEETLKRMSCDRFFVVSSLPIIIPNIAIGIVIGTVIICIRQMKEFAGILAGILLAILAIYIIFFRKSQTTKCKFTLCGGNHTTTMLPAIGYALLAASLILAIRALTVNPLLHLICMAASGAAATILLSVHHSCFIETADHCQRGSALSTYFLTLELGISIGLFTSLMTAAPQNPVCEFTTDNIYYILLTSSIIAALSYFFITKKYISDKIERNM</sequence>
<feature type="transmembrane region" description="Helical" evidence="4">
    <location>
        <begin position="71"/>
        <end position="90"/>
    </location>
</feature>
<feature type="transmembrane region" description="Helical" evidence="4">
    <location>
        <begin position="281"/>
        <end position="300"/>
    </location>
</feature>
<evidence type="ECO:0000313" key="6">
    <source>
        <dbReference type="Proteomes" id="UP000032046"/>
    </source>
</evidence>
<feature type="transmembrane region" description="Helical" evidence="4">
    <location>
        <begin position="306"/>
        <end position="325"/>
    </location>
</feature>
<feature type="transmembrane region" description="Helical" evidence="4">
    <location>
        <begin position="346"/>
        <end position="366"/>
    </location>
</feature>
<feature type="transmembrane region" description="Helical" evidence="4">
    <location>
        <begin position="241"/>
        <end position="260"/>
    </location>
</feature>
<dbReference type="PANTHER" id="PTHR23531:SF1">
    <property type="entry name" value="QUINOLENE RESISTANCE PROTEIN NORA"/>
    <property type="match status" value="1"/>
</dbReference>
<feature type="transmembrane region" description="Helical" evidence="4">
    <location>
        <begin position="209"/>
        <end position="235"/>
    </location>
</feature>
<evidence type="ECO:0000256" key="1">
    <source>
        <dbReference type="ARBA" id="ARBA00022692"/>
    </source>
</evidence>
<feature type="transmembrane region" description="Helical" evidence="4">
    <location>
        <begin position="5"/>
        <end position="23"/>
    </location>
</feature>
<feature type="transmembrane region" description="Helical" evidence="4">
    <location>
        <begin position="171"/>
        <end position="188"/>
    </location>
</feature>
<dbReference type="SUPFAM" id="SSF103473">
    <property type="entry name" value="MFS general substrate transporter"/>
    <property type="match status" value="1"/>
</dbReference>
<keyword evidence="2 4" id="KW-1133">Transmembrane helix</keyword>